<evidence type="ECO:0000313" key="2">
    <source>
        <dbReference type="Proteomes" id="UP000765509"/>
    </source>
</evidence>
<gene>
    <name evidence="1" type="ORF">O181_069457</name>
</gene>
<name>A0A9Q3F4A3_9BASI</name>
<reference evidence="1" key="1">
    <citation type="submission" date="2021-03" db="EMBL/GenBank/DDBJ databases">
        <title>Draft genome sequence of rust myrtle Austropuccinia psidii MF-1, a brazilian biotype.</title>
        <authorList>
            <person name="Quecine M.C."/>
            <person name="Pachon D.M.R."/>
            <person name="Bonatelli M.L."/>
            <person name="Correr F.H."/>
            <person name="Franceschini L.M."/>
            <person name="Leite T.F."/>
            <person name="Margarido G.R.A."/>
            <person name="Almeida C.A."/>
            <person name="Ferrarezi J.A."/>
            <person name="Labate C.A."/>
        </authorList>
    </citation>
    <scope>NUCLEOTIDE SEQUENCE</scope>
    <source>
        <strain evidence="1">MF-1</strain>
    </source>
</reference>
<accession>A0A9Q3F4A3</accession>
<dbReference type="Proteomes" id="UP000765509">
    <property type="component" value="Unassembled WGS sequence"/>
</dbReference>
<dbReference type="AlphaFoldDB" id="A0A9Q3F4A3"/>
<keyword evidence="2" id="KW-1185">Reference proteome</keyword>
<dbReference type="Gene3D" id="3.30.420.10">
    <property type="entry name" value="Ribonuclease H-like superfamily/Ribonuclease H"/>
    <property type="match status" value="1"/>
</dbReference>
<sequence>MFQTLEDIIRIFCSYCLELKDYYGFTHYLCTLISALKLAYNTSIHASTGKNPAMLEKGCNPKLPVDTLKKDLVDIHPAASSFELFLDKVRHHGDQLMTDDFEYAKKKWDKSHKTPDSK</sequence>
<organism evidence="1 2">
    <name type="scientific">Austropuccinia psidii MF-1</name>
    <dbReference type="NCBI Taxonomy" id="1389203"/>
    <lineage>
        <taxon>Eukaryota</taxon>
        <taxon>Fungi</taxon>
        <taxon>Dikarya</taxon>
        <taxon>Basidiomycota</taxon>
        <taxon>Pucciniomycotina</taxon>
        <taxon>Pucciniomycetes</taxon>
        <taxon>Pucciniales</taxon>
        <taxon>Sphaerophragmiaceae</taxon>
        <taxon>Austropuccinia</taxon>
    </lineage>
</organism>
<comment type="caution">
    <text evidence="1">The sequence shown here is derived from an EMBL/GenBank/DDBJ whole genome shotgun (WGS) entry which is preliminary data.</text>
</comment>
<proteinExistence type="predicted"/>
<dbReference type="EMBL" id="AVOT02035392">
    <property type="protein sequence ID" value="MBW0529742.1"/>
    <property type="molecule type" value="Genomic_DNA"/>
</dbReference>
<protein>
    <submittedName>
        <fullName evidence="1">Uncharacterized protein</fullName>
    </submittedName>
</protein>
<evidence type="ECO:0000313" key="1">
    <source>
        <dbReference type="EMBL" id="MBW0529742.1"/>
    </source>
</evidence>
<dbReference type="InterPro" id="IPR036397">
    <property type="entry name" value="RNaseH_sf"/>
</dbReference>
<dbReference type="OrthoDB" id="3268967at2759"/>
<dbReference type="GO" id="GO:0003676">
    <property type="term" value="F:nucleic acid binding"/>
    <property type="evidence" value="ECO:0007669"/>
    <property type="project" value="InterPro"/>
</dbReference>